<proteinExistence type="inferred from homology"/>
<evidence type="ECO:0000256" key="3">
    <source>
        <dbReference type="ARBA" id="ARBA00022723"/>
    </source>
</evidence>
<keyword evidence="5" id="KW-0460">Magnesium</keyword>
<dbReference type="AlphaFoldDB" id="W9DYH0"/>
<dbReference type="STRING" id="1090322.MettiDRAFT_2231"/>
<evidence type="ECO:0000313" key="7">
    <source>
        <dbReference type="Proteomes" id="UP000019483"/>
    </source>
</evidence>
<accession>W9DYH0</accession>
<evidence type="ECO:0000256" key="5">
    <source>
        <dbReference type="ARBA" id="ARBA00022842"/>
    </source>
</evidence>
<dbReference type="EMBL" id="AZAJ01000001">
    <property type="protein sequence ID" value="ETA68752.1"/>
    <property type="molecule type" value="Genomic_DNA"/>
</dbReference>
<protein>
    <submittedName>
        <fullName evidence="6">Haloacid dehalogenase superfamily enzyme, subfamily IA</fullName>
    </submittedName>
</protein>
<dbReference type="GO" id="GO:0046872">
    <property type="term" value="F:metal ion binding"/>
    <property type="evidence" value="ECO:0007669"/>
    <property type="project" value="UniProtKB-KW"/>
</dbReference>
<comment type="similarity">
    <text evidence="2">Belongs to the HAD-like hydrolase superfamily.</text>
</comment>
<keyword evidence="4" id="KW-0378">Hydrolase</keyword>
<dbReference type="Gene3D" id="3.40.50.1000">
    <property type="entry name" value="HAD superfamily/HAD-like"/>
    <property type="match status" value="1"/>
</dbReference>
<dbReference type="Gene3D" id="1.10.150.520">
    <property type="match status" value="1"/>
</dbReference>
<dbReference type="PANTHER" id="PTHR46470:SF2">
    <property type="entry name" value="GLYCERALDEHYDE 3-PHOSPHATE PHOSPHATASE"/>
    <property type="match status" value="1"/>
</dbReference>
<dbReference type="NCBIfam" id="TIGR01549">
    <property type="entry name" value="HAD-SF-IA-v1"/>
    <property type="match status" value="1"/>
</dbReference>
<dbReference type="SUPFAM" id="SSF56784">
    <property type="entry name" value="HAD-like"/>
    <property type="match status" value="1"/>
</dbReference>
<evidence type="ECO:0000256" key="2">
    <source>
        <dbReference type="ARBA" id="ARBA00007958"/>
    </source>
</evidence>
<dbReference type="PRINTS" id="PR00413">
    <property type="entry name" value="HADHALOGNASE"/>
</dbReference>
<dbReference type="Pfam" id="PF13419">
    <property type="entry name" value="HAD_2"/>
    <property type="match status" value="1"/>
</dbReference>
<evidence type="ECO:0000313" key="6">
    <source>
        <dbReference type="EMBL" id="ETA68752.1"/>
    </source>
</evidence>
<dbReference type="InterPro" id="IPR036412">
    <property type="entry name" value="HAD-like_sf"/>
</dbReference>
<comment type="caution">
    <text evidence="6">The sequence shown here is derived from an EMBL/GenBank/DDBJ whole genome shotgun (WGS) entry which is preliminary data.</text>
</comment>
<organism evidence="6 7">
    <name type="scientific">Methanolobus tindarius DSM 2278</name>
    <dbReference type="NCBI Taxonomy" id="1090322"/>
    <lineage>
        <taxon>Archaea</taxon>
        <taxon>Methanobacteriati</taxon>
        <taxon>Methanobacteriota</taxon>
        <taxon>Stenosarchaea group</taxon>
        <taxon>Methanomicrobia</taxon>
        <taxon>Methanosarcinales</taxon>
        <taxon>Methanosarcinaceae</taxon>
        <taxon>Methanolobus</taxon>
    </lineage>
</organism>
<dbReference type="InterPro" id="IPR023214">
    <property type="entry name" value="HAD_sf"/>
</dbReference>
<sequence length="224" mass="25231">MNLRGIIFDMDNTLFDFVEAKMVACTEVVSFLGAGDPQELFEYFRRETHGFEHPENIRDYMLDNGMNAADNYQTCVSIYETHKINNIRLYPDVRETLQELNKLGLPLGIVTDANSDNAKKRLAKTGMEAMIHSLTAHDMTGAKKPDLAPFKHALETMGLNAPETLFVGDSLRRDIAPSKKLGMMAAYAAYGDRNSAIDRTSGEYEPDRTLNSFREVLEIVLELK</sequence>
<gene>
    <name evidence="6" type="ORF">MettiDRAFT_2231</name>
</gene>
<name>W9DYH0_METTI</name>
<evidence type="ECO:0000256" key="4">
    <source>
        <dbReference type="ARBA" id="ARBA00022801"/>
    </source>
</evidence>
<dbReference type="PANTHER" id="PTHR46470">
    <property type="entry name" value="N-ACYLNEURAMINATE-9-PHOSPHATASE"/>
    <property type="match status" value="1"/>
</dbReference>
<dbReference type="InterPro" id="IPR006439">
    <property type="entry name" value="HAD-SF_hydro_IA"/>
</dbReference>
<dbReference type="InterPro" id="IPR006549">
    <property type="entry name" value="HAD-SF_hydro_IIIA"/>
</dbReference>
<dbReference type="NCBIfam" id="TIGR01662">
    <property type="entry name" value="HAD-SF-IIIA"/>
    <property type="match status" value="1"/>
</dbReference>
<dbReference type="GO" id="GO:0016791">
    <property type="term" value="F:phosphatase activity"/>
    <property type="evidence" value="ECO:0007669"/>
    <property type="project" value="TreeGrafter"/>
</dbReference>
<keyword evidence="3" id="KW-0479">Metal-binding</keyword>
<keyword evidence="7" id="KW-1185">Reference proteome</keyword>
<dbReference type="InterPro" id="IPR051400">
    <property type="entry name" value="HAD-like_hydrolase"/>
</dbReference>
<dbReference type="InterPro" id="IPR041492">
    <property type="entry name" value="HAD_2"/>
</dbReference>
<evidence type="ECO:0000256" key="1">
    <source>
        <dbReference type="ARBA" id="ARBA00001946"/>
    </source>
</evidence>
<reference evidence="6 7" key="1">
    <citation type="submission" date="2013-08" db="EMBL/GenBank/DDBJ databases">
        <authorList>
            <consortium name="DOE Joint Genome Institute"/>
            <person name="Eisen J."/>
            <person name="Huntemann M."/>
            <person name="Han J."/>
            <person name="Chen A."/>
            <person name="Kyrpides N."/>
            <person name="Mavromatis K."/>
            <person name="Markowitz V."/>
            <person name="Palaniappan K."/>
            <person name="Ivanova N."/>
            <person name="Schaumberg A."/>
            <person name="Pati A."/>
            <person name="Liolios K."/>
            <person name="Nordberg H.P."/>
            <person name="Cantor M.N."/>
            <person name="Hua S.X."/>
            <person name="Woyke T."/>
        </authorList>
    </citation>
    <scope>NUCLEOTIDE SEQUENCE [LARGE SCALE GENOMIC DNA]</scope>
    <source>
        <strain evidence="6 7">DSM 2278</strain>
    </source>
</reference>
<dbReference type="SFLD" id="SFLDG01129">
    <property type="entry name" value="C1.5:_HAD__Beta-PGM__Phosphata"/>
    <property type="match status" value="1"/>
</dbReference>
<dbReference type="GO" id="GO:0044281">
    <property type="term" value="P:small molecule metabolic process"/>
    <property type="evidence" value="ECO:0007669"/>
    <property type="project" value="UniProtKB-ARBA"/>
</dbReference>
<dbReference type="Proteomes" id="UP000019483">
    <property type="component" value="Unassembled WGS sequence"/>
</dbReference>
<comment type="cofactor">
    <cofactor evidence="1">
        <name>Mg(2+)</name>
        <dbReference type="ChEBI" id="CHEBI:18420"/>
    </cofactor>
</comment>
<dbReference type="SFLD" id="SFLDS00003">
    <property type="entry name" value="Haloacid_Dehalogenase"/>
    <property type="match status" value="1"/>
</dbReference>